<proteinExistence type="predicted"/>
<feature type="transmembrane region" description="Helical" evidence="1">
    <location>
        <begin position="93"/>
        <end position="126"/>
    </location>
</feature>
<name>A0A316GBH7_9RHOB</name>
<dbReference type="RefSeq" id="WP_109758495.1">
    <property type="nucleotide sequence ID" value="NZ_CP034588.1"/>
</dbReference>
<keyword evidence="1" id="KW-0812">Transmembrane</keyword>
<dbReference type="AlphaFoldDB" id="A0A316GBH7"/>
<evidence type="ECO:0000313" key="2">
    <source>
        <dbReference type="EMBL" id="PWK57933.1"/>
    </source>
</evidence>
<accession>A0A316GBH7</accession>
<dbReference type="KEGG" id="salo:EF888_11295"/>
<keyword evidence="3" id="KW-1185">Reference proteome</keyword>
<feature type="transmembrane region" description="Helical" evidence="1">
    <location>
        <begin position="147"/>
        <end position="164"/>
    </location>
</feature>
<comment type="caution">
    <text evidence="2">The sequence shown here is derived from an EMBL/GenBank/DDBJ whole genome shotgun (WGS) entry which is preliminary data.</text>
</comment>
<dbReference type="OrthoDB" id="5291921at2"/>
<organism evidence="2 3">
    <name type="scientific">Silicimonas algicola</name>
    <dbReference type="NCBI Taxonomy" id="1826607"/>
    <lineage>
        <taxon>Bacteria</taxon>
        <taxon>Pseudomonadati</taxon>
        <taxon>Pseudomonadota</taxon>
        <taxon>Alphaproteobacteria</taxon>
        <taxon>Rhodobacterales</taxon>
        <taxon>Paracoccaceae</taxon>
    </lineage>
</organism>
<feature type="transmembrane region" description="Helical" evidence="1">
    <location>
        <begin position="176"/>
        <end position="198"/>
    </location>
</feature>
<reference evidence="2 3" key="1">
    <citation type="submission" date="2018-05" db="EMBL/GenBank/DDBJ databases">
        <title>Genomic Encyclopedia of Type Strains, Phase IV (KMG-IV): sequencing the most valuable type-strain genomes for metagenomic binning, comparative biology and taxonomic classification.</title>
        <authorList>
            <person name="Goeker M."/>
        </authorList>
    </citation>
    <scope>NUCLEOTIDE SEQUENCE [LARGE SCALE GENOMIC DNA]</scope>
    <source>
        <strain evidence="2 3">DSM 103371</strain>
    </source>
</reference>
<sequence length="204" mass="21894">MWAEHDLSRLIACPTCDTLTVSDGVAEGMRLTCARCHRVLVSPRRHAVAVVLILAAASVGLAVGAAALPFLTFHRFGLTRETTLLGAVLRFEGALLVLSATVLALAILLPVARLLLTVWVLLPLVIGFKPWPGAARAFRLAEALRPWAMAEIFAVGAGVTLLKASDLARVDIGPAFWMLTGLVVLVWAQESILCRAGIWEALER</sequence>
<dbReference type="Proteomes" id="UP000245390">
    <property type="component" value="Unassembled WGS sequence"/>
</dbReference>
<dbReference type="InterPro" id="IPR007498">
    <property type="entry name" value="PqiA-like"/>
</dbReference>
<evidence type="ECO:0000313" key="3">
    <source>
        <dbReference type="Proteomes" id="UP000245390"/>
    </source>
</evidence>
<dbReference type="Pfam" id="PF04403">
    <property type="entry name" value="PqiA"/>
    <property type="match status" value="1"/>
</dbReference>
<protein>
    <submittedName>
        <fullName evidence="2">Paraquat-inducible protein A</fullName>
    </submittedName>
</protein>
<gene>
    <name evidence="2" type="ORF">C8D95_102583</name>
</gene>
<keyword evidence="1" id="KW-1133">Transmembrane helix</keyword>
<dbReference type="EMBL" id="QGGV01000002">
    <property type="protein sequence ID" value="PWK57933.1"/>
    <property type="molecule type" value="Genomic_DNA"/>
</dbReference>
<evidence type="ECO:0000256" key="1">
    <source>
        <dbReference type="SAM" id="Phobius"/>
    </source>
</evidence>
<feature type="transmembrane region" description="Helical" evidence="1">
    <location>
        <begin position="47"/>
        <end position="73"/>
    </location>
</feature>
<keyword evidence="1" id="KW-0472">Membrane</keyword>